<accession>A0ABW5RKF1</accession>
<evidence type="ECO:0000259" key="1">
    <source>
        <dbReference type="Pfam" id="PF08874"/>
    </source>
</evidence>
<evidence type="ECO:0000313" key="3">
    <source>
        <dbReference type="EMBL" id="MFD2679152.1"/>
    </source>
</evidence>
<dbReference type="Pfam" id="PF08874">
    <property type="entry name" value="DUF1835"/>
    <property type="match status" value="1"/>
</dbReference>
<feature type="domain" description="DUF1835" evidence="1">
    <location>
        <begin position="72"/>
        <end position="194"/>
    </location>
</feature>
<dbReference type="InterPro" id="IPR022123">
    <property type="entry name" value="DUF3658"/>
</dbReference>
<evidence type="ECO:0000259" key="2">
    <source>
        <dbReference type="Pfam" id="PF12395"/>
    </source>
</evidence>
<reference evidence="4" key="1">
    <citation type="journal article" date="2019" name="Int. J. Syst. Evol. Microbiol.">
        <title>The Global Catalogue of Microorganisms (GCM) 10K type strain sequencing project: providing services to taxonomists for standard genome sequencing and annotation.</title>
        <authorList>
            <consortium name="The Broad Institute Genomics Platform"/>
            <consortium name="The Broad Institute Genome Sequencing Center for Infectious Disease"/>
            <person name="Wu L."/>
            <person name="Ma J."/>
        </authorList>
    </citation>
    <scope>NUCLEOTIDE SEQUENCE [LARGE SCALE GENOMIC DNA]</scope>
    <source>
        <strain evidence="4">KCTC 3913</strain>
    </source>
</reference>
<dbReference type="EMBL" id="JBHUMF010000001">
    <property type="protein sequence ID" value="MFD2679152.1"/>
    <property type="molecule type" value="Genomic_DNA"/>
</dbReference>
<dbReference type="Proteomes" id="UP001597506">
    <property type="component" value="Unassembled WGS sequence"/>
</dbReference>
<dbReference type="InterPro" id="IPR014973">
    <property type="entry name" value="DUF1835"/>
</dbReference>
<comment type="caution">
    <text evidence="3">The sequence shown here is derived from an EMBL/GenBank/DDBJ whole genome shotgun (WGS) entry which is preliminary data.</text>
</comment>
<evidence type="ECO:0000313" key="4">
    <source>
        <dbReference type="Proteomes" id="UP001597506"/>
    </source>
</evidence>
<sequence>MRIEEMRKKIQELPDAEARSLLFQIYLRMDLLKETDYSHIEFVKDLEKIYETIVDISKERLEMKEEGTFQMVHLLFGDSPAGTLKVTLKEMGIYQEERVIAFWDMFSIGPVWELHEKSGEESRFDWMKSVMNDEYKDFQDYKQGFQQTVHQILSIPEGLPITIWVAENSHEQTGLRYVLHLLKNKMNDIQVINTTKSFAENFTRPDITYTVLKTGEISPEKLQVIYRKSKSNSPLSQHEREELEQEWLTLAQNQETLRIWRNGRIKSVNVDYYDQYIVNMAKKLQRERESRDFMKSARLIGEVLGHLDQYVGDEFLEYRLRKLIEKGAFEVEGSLKAMRFYSVRLKR</sequence>
<proteinExistence type="predicted"/>
<feature type="domain" description="DUF3658" evidence="2">
    <location>
        <begin position="230"/>
        <end position="341"/>
    </location>
</feature>
<name>A0ABW5RKF1_9BACI</name>
<keyword evidence="4" id="KW-1185">Reference proteome</keyword>
<organism evidence="3 4">
    <name type="scientific">Bacillus seohaeanensis</name>
    <dbReference type="NCBI Taxonomy" id="284580"/>
    <lineage>
        <taxon>Bacteria</taxon>
        <taxon>Bacillati</taxon>
        <taxon>Bacillota</taxon>
        <taxon>Bacilli</taxon>
        <taxon>Bacillales</taxon>
        <taxon>Bacillaceae</taxon>
        <taxon>Bacillus</taxon>
    </lineage>
</organism>
<gene>
    <name evidence="3" type="ORF">ACFSUL_00135</name>
</gene>
<dbReference type="Pfam" id="PF12395">
    <property type="entry name" value="DUF3658"/>
    <property type="match status" value="1"/>
</dbReference>
<protein>
    <submittedName>
        <fullName evidence="3">DUF1835 domain-containing protein</fullName>
    </submittedName>
</protein>
<dbReference type="RefSeq" id="WP_377931547.1">
    <property type="nucleotide sequence ID" value="NZ_JBHUMF010000001.1"/>
</dbReference>